<feature type="domain" description="Transposase IS204/IS1001/IS1096/IS1165 zinc-finger" evidence="2">
    <location>
        <begin position="43"/>
        <end position="84"/>
    </location>
</feature>
<reference evidence="3 4" key="1">
    <citation type="submission" date="2015-06" db="EMBL/GenBank/DDBJ databases">
        <title>Genome sequence of Mycobacterium kumamotonense strain Roo.</title>
        <authorList>
            <person name="Greninger A.L."/>
            <person name="Cunningham G."/>
            <person name="Miller S."/>
        </authorList>
    </citation>
    <scope>NUCLEOTIDE SEQUENCE [LARGE SCALE GENOMIC DNA]</scope>
    <source>
        <strain evidence="3 4">Roo</strain>
    </source>
</reference>
<evidence type="ECO:0000313" key="3">
    <source>
        <dbReference type="EMBL" id="OBY31650.1"/>
    </source>
</evidence>
<dbReference type="RefSeq" id="WP_065288186.1">
    <property type="nucleotide sequence ID" value="NZ_LFOE01000013.1"/>
</dbReference>
<dbReference type="Proteomes" id="UP000092668">
    <property type="component" value="Unassembled WGS sequence"/>
</dbReference>
<feature type="domain" description="Transposase IS204/IS1001/IS1096/IS1165 DDE" evidence="1">
    <location>
        <begin position="165"/>
        <end position="422"/>
    </location>
</feature>
<dbReference type="InterPro" id="IPR002560">
    <property type="entry name" value="Transposase_DDE"/>
</dbReference>
<dbReference type="InterPro" id="IPR047951">
    <property type="entry name" value="Transpos_ISL3"/>
</dbReference>
<protein>
    <submittedName>
        <fullName evidence="3">Transposase</fullName>
    </submittedName>
</protein>
<organism evidence="3 4">
    <name type="scientific">Mycolicibacter kumamotonensis</name>
    <dbReference type="NCBI Taxonomy" id="354243"/>
    <lineage>
        <taxon>Bacteria</taxon>
        <taxon>Bacillati</taxon>
        <taxon>Actinomycetota</taxon>
        <taxon>Actinomycetes</taxon>
        <taxon>Mycobacteriales</taxon>
        <taxon>Mycobacteriaceae</taxon>
        <taxon>Mycolicibacter</taxon>
    </lineage>
</organism>
<dbReference type="OrthoDB" id="3255666at2"/>
<name>A0A1B8SFZ0_9MYCO</name>
<gene>
    <name evidence="3" type="ORF">ACT18_10960</name>
</gene>
<evidence type="ECO:0000259" key="1">
    <source>
        <dbReference type="Pfam" id="PF01610"/>
    </source>
</evidence>
<dbReference type="InterPro" id="IPR029261">
    <property type="entry name" value="Transposase_Znf"/>
</dbReference>
<evidence type="ECO:0000259" key="2">
    <source>
        <dbReference type="Pfam" id="PF14690"/>
    </source>
</evidence>
<accession>A0A1B8SFZ0</accession>
<dbReference type="Pfam" id="PF01610">
    <property type="entry name" value="DDE_Tnp_ISL3"/>
    <property type="match status" value="1"/>
</dbReference>
<dbReference type="PANTHER" id="PTHR33498">
    <property type="entry name" value="TRANSPOSASE FOR INSERTION SEQUENCE ELEMENT IS1557"/>
    <property type="match status" value="1"/>
</dbReference>
<dbReference type="Pfam" id="PF14690">
    <property type="entry name" value="Zn_ribbon_ISL3"/>
    <property type="match status" value="1"/>
</dbReference>
<keyword evidence="4" id="KW-1185">Reference proteome</keyword>
<dbReference type="AlphaFoldDB" id="A0A1B8SFZ0"/>
<dbReference type="EMBL" id="LFOE01000013">
    <property type="protein sequence ID" value="OBY31650.1"/>
    <property type="molecule type" value="Genomic_DNA"/>
</dbReference>
<comment type="caution">
    <text evidence="3">The sequence shown here is derived from an EMBL/GenBank/DDBJ whole genome shotgun (WGS) entry which is preliminary data.</text>
</comment>
<dbReference type="PANTHER" id="PTHR33498:SF1">
    <property type="entry name" value="TRANSPOSASE FOR INSERTION SEQUENCE ELEMENT IS1557"/>
    <property type="match status" value="1"/>
</dbReference>
<proteinExistence type="predicted"/>
<dbReference type="NCBIfam" id="NF033550">
    <property type="entry name" value="transpos_ISL3"/>
    <property type="match status" value="1"/>
</dbReference>
<evidence type="ECO:0000313" key="4">
    <source>
        <dbReference type="Proteomes" id="UP000092668"/>
    </source>
</evidence>
<sequence>MSEPTCLVADTICRTVELGVTITGAAIADELTWIDCRPVAHDPACPKCGRPGQLRDHVERVLTDLPVVGHPTRLRVRVPRFTCGNDGCAVTIFRQRINRVAAPKAATTVRCARWILQRLAIDKMSVSAVAKALGLGWNTVNSVAAELTRELVFGSPVHLDGVRYLGVDEHKRKHRRGQGEPDFVTVLVDLTPVIDGTGPARLLDMVAGRSAEVLKGWLNAKDANFRSRVKVVAMDGFAGYRTATADVLPAARAVMDPFHVVHLATDKLTGCRQRIQQDTRGHRGRTGDPLYGIRRILLTRTELLTDKQKAKLDKAIAAHDAHAAVEVTACYYQDLIAAYANPDRRAGKLAMFKCLKRIRSGLPKGLDELAQLGRSLWKRRREILAYFDVGISNGPVEAINGRLEHLRGIALGFRNLNHYILRSLIHSGQLQDRINAL</sequence>
<dbReference type="PATRIC" id="fig|354243.3.peg.2273"/>